<evidence type="ECO:0000256" key="3">
    <source>
        <dbReference type="RuleBase" id="RU361153"/>
    </source>
</evidence>
<evidence type="ECO:0000256" key="1">
    <source>
        <dbReference type="ARBA" id="ARBA00022801"/>
    </source>
</evidence>
<keyword evidence="1 3" id="KW-0378">Hydrolase</keyword>
<dbReference type="Pfam" id="PF00150">
    <property type="entry name" value="Cellulase"/>
    <property type="match status" value="1"/>
</dbReference>
<accession>A0A7Y7IW01</accession>
<dbReference type="GO" id="GO:0004553">
    <property type="term" value="F:hydrolase activity, hydrolyzing O-glycosyl compounds"/>
    <property type="evidence" value="ECO:0007669"/>
    <property type="project" value="InterPro"/>
</dbReference>
<gene>
    <name evidence="5" type="ORF">HUK84_09075</name>
</gene>
<comment type="caution">
    <text evidence="5">The sequence shown here is derived from an EMBL/GenBank/DDBJ whole genome shotgun (WGS) entry which is preliminary data.</text>
</comment>
<proteinExistence type="inferred from homology"/>
<evidence type="ECO:0000313" key="5">
    <source>
        <dbReference type="EMBL" id="NVN11282.1"/>
    </source>
</evidence>
<dbReference type="PANTHER" id="PTHR34142:SF1">
    <property type="entry name" value="GLYCOSIDE HYDROLASE FAMILY 5 DOMAIN-CONTAINING PROTEIN"/>
    <property type="match status" value="1"/>
</dbReference>
<name>A0A7Y7IW01_9PROT</name>
<comment type="similarity">
    <text evidence="3">Belongs to the glycosyl hydrolase 5 (cellulase A) family.</text>
</comment>
<dbReference type="SUPFAM" id="SSF51445">
    <property type="entry name" value="(Trans)glycosidases"/>
    <property type="match status" value="1"/>
</dbReference>
<organism evidence="5 6">
    <name type="scientific">Nguyenibacter vanlangensis</name>
    <dbReference type="NCBI Taxonomy" id="1216886"/>
    <lineage>
        <taxon>Bacteria</taxon>
        <taxon>Pseudomonadati</taxon>
        <taxon>Pseudomonadota</taxon>
        <taxon>Alphaproteobacteria</taxon>
        <taxon>Acetobacterales</taxon>
        <taxon>Acetobacteraceae</taxon>
        <taxon>Nguyenibacter</taxon>
    </lineage>
</organism>
<keyword evidence="2 3" id="KW-0326">Glycosidase</keyword>
<evidence type="ECO:0000259" key="4">
    <source>
        <dbReference type="Pfam" id="PF00150"/>
    </source>
</evidence>
<evidence type="ECO:0000313" key="6">
    <source>
        <dbReference type="Proteomes" id="UP000534870"/>
    </source>
</evidence>
<dbReference type="InterPro" id="IPR017853">
    <property type="entry name" value="GH"/>
</dbReference>
<sequence>MPASARAQDYRGVNLAGAAYSSNKIPGRYGYDYLFPKPAEITYFHDKGMNIFRLSVLWERLQPALRTPLDAAYLGRIDNFISQVHAVGGTVILDIHDYGRYRGTLIGGDSVSAADFRDLWTRLGAAFRDRPYVWFGLMNEPQQSSAQDWGDIAQQAILGARQAGARNPVLVSSVNWDAAHGFAGLFGPVAERLRDPAHNMVFEVHEYFDQDSSGRSPDCIPADQAVGRLASFTDWLKATHHKGFLGEFGVGRNDQCLQDLDRIAAYLRDNRSVWLGWTYWAAGPLWGEYMYTLEPTKTGQDRPQMTVLDTYLPRGQDRTIR</sequence>
<reference evidence="5 6" key="1">
    <citation type="submission" date="2020-06" db="EMBL/GenBank/DDBJ databases">
        <title>Description of novel acetic acid bacteria.</title>
        <authorList>
            <person name="Sombolestani A."/>
        </authorList>
    </citation>
    <scope>NUCLEOTIDE SEQUENCE [LARGE SCALE GENOMIC DNA]</scope>
    <source>
        <strain evidence="5 6">LMG 31431</strain>
    </source>
</reference>
<dbReference type="Proteomes" id="UP000534870">
    <property type="component" value="Unassembled WGS sequence"/>
</dbReference>
<dbReference type="EMBL" id="JABXXP010000147">
    <property type="protein sequence ID" value="NVN11282.1"/>
    <property type="molecule type" value="Genomic_DNA"/>
</dbReference>
<dbReference type="PANTHER" id="PTHR34142">
    <property type="entry name" value="ENDO-BETA-1,4-GLUCANASE A"/>
    <property type="match status" value="1"/>
</dbReference>
<dbReference type="InterPro" id="IPR001547">
    <property type="entry name" value="Glyco_hydro_5"/>
</dbReference>
<dbReference type="GO" id="GO:0009251">
    <property type="term" value="P:glucan catabolic process"/>
    <property type="evidence" value="ECO:0007669"/>
    <property type="project" value="TreeGrafter"/>
</dbReference>
<feature type="domain" description="Glycoside hydrolase family 5" evidence="4">
    <location>
        <begin position="20"/>
        <end position="282"/>
    </location>
</feature>
<dbReference type="AlphaFoldDB" id="A0A7Y7IW01"/>
<evidence type="ECO:0000256" key="2">
    <source>
        <dbReference type="ARBA" id="ARBA00023295"/>
    </source>
</evidence>
<protein>
    <submittedName>
        <fullName evidence="5">Glycoside hydrolase family 5 protein</fullName>
    </submittedName>
</protein>
<dbReference type="Gene3D" id="3.20.20.80">
    <property type="entry name" value="Glycosidases"/>
    <property type="match status" value="1"/>
</dbReference>